<sequence length="106" mass="11639">MHHLTAPCKSDLVKVPSRDFLMSVKSECILKRSTFSILSSETSECVRLSRLGAFSCVPLFLGANIIQLSSHSWGEKMKKLGGAFILILFAVFINFSSGNLLSLNDT</sequence>
<keyword evidence="3" id="KW-1185">Reference proteome</keyword>
<evidence type="ECO:0000313" key="3">
    <source>
        <dbReference type="Proteomes" id="UP001217089"/>
    </source>
</evidence>
<feature type="transmembrane region" description="Helical" evidence="1">
    <location>
        <begin position="48"/>
        <end position="68"/>
    </location>
</feature>
<accession>A0ABQ9FDU5</accession>
<dbReference type="EMBL" id="JARBDR010000337">
    <property type="protein sequence ID" value="KAJ8314806.1"/>
    <property type="molecule type" value="Genomic_DNA"/>
</dbReference>
<keyword evidence="1" id="KW-0812">Transmembrane</keyword>
<reference evidence="2 3" key="1">
    <citation type="submission" date="2022-12" db="EMBL/GenBank/DDBJ databases">
        <title>Chromosome-level genome of Tegillarca granosa.</title>
        <authorList>
            <person name="Kim J."/>
        </authorList>
    </citation>
    <scope>NUCLEOTIDE SEQUENCE [LARGE SCALE GENOMIC DNA]</scope>
    <source>
        <strain evidence="2">Teg-2019</strain>
        <tissue evidence="2">Adductor muscle</tissue>
    </source>
</reference>
<keyword evidence="1" id="KW-1133">Transmembrane helix</keyword>
<protein>
    <submittedName>
        <fullName evidence="2">Uncharacterized protein</fullName>
    </submittedName>
</protein>
<evidence type="ECO:0000313" key="2">
    <source>
        <dbReference type="EMBL" id="KAJ8314806.1"/>
    </source>
</evidence>
<comment type="caution">
    <text evidence="2">The sequence shown here is derived from an EMBL/GenBank/DDBJ whole genome shotgun (WGS) entry which is preliminary data.</text>
</comment>
<feature type="transmembrane region" description="Helical" evidence="1">
    <location>
        <begin position="80"/>
        <end position="101"/>
    </location>
</feature>
<dbReference type="Proteomes" id="UP001217089">
    <property type="component" value="Unassembled WGS sequence"/>
</dbReference>
<proteinExistence type="predicted"/>
<keyword evidence="1" id="KW-0472">Membrane</keyword>
<evidence type="ECO:0000256" key="1">
    <source>
        <dbReference type="SAM" id="Phobius"/>
    </source>
</evidence>
<name>A0ABQ9FDU5_TEGGR</name>
<organism evidence="2 3">
    <name type="scientific">Tegillarca granosa</name>
    <name type="common">Malaysian cockle</name>
    <name type="synonym">Anadara granosa</name>
    <dbReference type="NCBI Taxonomy" id="220873"/>
    <lineage>
        <taxon>Eukaryota</taxon>
        <taxon>Metazoa</taxon>
        <taxon>Spiralia</taxon>
        <taxon>Lophotrochozoa</taxon>
        <taxon>Mollusca</taxon>
        <taxon>Bivalvia</taxon>
        <taxon>Autobranchia</taxon>
        <taxon>Pteriomorphia</taxon>
        <taxon>Arcoida</taxon>
        <taxon>Arcoidea</taxon>
        <taxon>Arcidae</taxon>
        <taxon>Tegillarca</taxon>
    </lineage>
</organism>
<gene>
    <name evidence="2" type="ORF">KUTeg_006956</name>
</gene>